<evidence type="ECO:0000256" key="8">
    <source>
        <dbReference type="ARBA" id="ARBA00022927"/>
    </source>
</evidence>
<gene>
    <name evidence="11" type="ORF">SNR37_000496</name>
</gene>
<evidence type="ECO:0000256" key="5">
    <source>
        <dbReference type="ARBA" id="ARBA00022475"/>
    </source>
</evidence>
<evidence type="ECO:0000256" key="1">
    <source>
        <dbReference type="ARBA" id="ARBA00004533"/>
    </source>
</evidence>
<name>A0ABU7G700_9ALTE</name>
<reference evidence="12" key="1">
    <citation type="submission" date="2023-07" db="EMBL/GenBank/DDBJ databases">
        <title>Draft genome sequence of Agarivorans aestuarii strain ZMCS4, a CAZymes producing bacteria isolated from the marine brown algae Clodostephus spongiosus.</title>
        <authorList>
            <person name="Lorente B."/>
            <person name="Cabral C."/>
            <person name="Frias J."/>
            <person name="Faria J."/>
            <person name="Toubarro D."/>
        </authorList>
    </citation>
    <scope>NUCLEOTIDE SEQUENCE [LARGE SCALE GENOMIC DNA]</scope>
    <source>
        <strain evidence="12">ZMCS4</strain>
    </source>
</reference>
<dbReference type="InterPro" id="IPR022792">
    <property type="entry name" value="T2SS_protein-GspN"/>
</dbReference>
<evidence type="ECO:0000256" key="2">
    <source>
        <dbReference type="ARBA" id="ARBA00007208"/>
    </source>
</evidence>
<keyword evidence="9" id="KW-0472">Membrane</keyword>
<keyword evidence="8" id="KW-0653">Protein transport</keyword>
<comment type="similarity">
    <text evidence="2">Belongs to the GSP N family.</text>
</comment>
<evidence type="ECO:0000256" key="6">
    <source>
        <dbReference type="ARBA" id="ARBA00022519"/>
    </source>
</evidence>
<keyword evidence="4" id="KW-0813">Transport</keyword>
<evidence type="ECO:0000256" key="7">
    <source>
        <dbReference type="ARBA" id="ARBA00022692"/>
    </source>
</evidence>
<dbReference type="Pfam" id="PF01203">
    <property type="entry name" value="T2SSN"/>
    <property type="match status" value="1"/>
</dbReference>
<evidence type="ECO:0000256" key="9">
    <source>
        <dbReference type="ARBA" id="ARBA00023136"/>
    </source>
</evidence>
<keyword evidence="6" id="KW-0997">Cell inner membrane</keyword>
<keyword evidence="7" id="KW-0812">Transmembrane</keyword>
<dbReference type="RefSeq" id="WP_329776128.1">
    <property type="nucleotide sequence ID" value="NZ_JAYDYW010000011.1"/>
</dbReference>
<keyword evidence="12" id="KW-1185">Reference proteome</keyword>
<organism evidence="11 12">
    <name type="scientific">Agarivorans aestuarii</name>
    <dbReference type="NCBI Taxonomy" id="1563703"/>
    <lineage>
        <taxon>Bacteria</taxon>
        <taxon>Pseudomonadati</taxon>
        <taxon>Pseudomonadota</taxon>
        <taxon>Gammaproteobacteria</taxon>
        <taxon>Alteromonadales</taxon>
        <taxon>Alteromonadaceae</taxon>
        <taxon>Agarivorans</taxon>
    </lineage>
</organism>
<comment type="caution">
    <text evidence="11">The sequence shown here is derived from an EMBL/GenBank/DDBJ whole genome shotgun (WGS) entry which is preliminary data.</text>
</comment>
<dbReference type="EMBL" id="JAYDYW010000011">
    <property type="protein sequence ID" value="MEE1675171.1"/>
    <property type="molecule type" value="Genomic_DNA"/>
</dbReference>
<evidence type="ECO:0000256" key="10">
    <source>
        <dbReference type="ARBA" id="ARBA00030772"/>
    </source>
</evidence>
<accession>A0ABU7G700</accession>
<proteinExistence type="inferred from homology"/>
<keyword evidence="5" id="KW-1003">Cell membrane</keyword>
<comment type="subcellular location">
    <subcellularLocation>
        <location evidence="1">Cell inner membrane</location>
    </subcellularLocation>
</comment>
<evidence type="ECO:0000313" key="11">
    <source>
        <dbReference type="EMBL" id="MEE1675171.1"/>
    </source>
</evidence>
<reference evidence="11 12" key="2">
    <citation type="submission" date="2023-12" db="EMBL/GenBank/DDBJ databases">
        <authorList>
            <consortium name="Cladostephus spongiosus"/>
            <person name="Lorente B."/>
            <person name="Cabral C."/>
            <person name="Frias J."/>
            <person name="Faria J."/>
            <person name="Toubarro D."/>
        </authorList>
    </citation>
    <scope>NUCLEOTIDE SEQUENCE [LARGE SCALE GENOMIC DNA]</scope>
    <source>
        <strain evidence="11 12">ZMCS4</strain>
    </source>
</reference>
<protein>
    <recommendedName>
        <fullName evidence="3">Type II secretion system protein N</fullName>
    </recommendedName>
    <alternativeName>
        <fullName evidence="10">General secretion pathway protein N</fullName>
    </alternativeName>
</protein>
<evidence type="ECO:0000256" key="4">
    <source>
        <dbReference type="ARBA" id="ARBA00022448"/>
    </source>
</evidence>
<evidence type="ECO:0000256" key="3">
    <source>
        <dbReference type="ARBA" id="ARBA00021563"/>
    </source>
</evidence>
<dbReference type="Proteomes" id="UP001310248">
    <property type="component" value="Unassembled WGS sequence"/>
</dbReference>
<sequence>MKKYFALALLLISVYLISLIVTTPLAVVLNYAPLPKGIALNHPSGSIWNGKLISVDTPNLSLNQVHWQLKPSALLLGRIAADVQLGTGHELHGEGQVGLSFSGWYAKGFELEAPASWVVEQVPMPLPLSIEGDIQLNLAEASQGSPWCEQLAGQLRWLGPLIGTPLGELRLDNANAELSCNEGQPTIQLSHSDPQLELELLASVGQPNWLAEGKIKAGAEMPKTMSGNLKYIGRPDPQGFYRFKQQGRLPR</sequence>
<evidence type="ECO:0000313" key="12">
    <source>
        <dbReference type="Proteomes" id="UP001310248"/>
    </source>
</evidence>